<dbReference type="AlphaFoldDB" id="A0A6C0APE0"/>
<dbReference type="InterPro" id="IPR043918">
    <property type="entry name" value="DUF5760"/>
</dbReference>
<organism evidence="1">
    <name type="scientific">viral metagenome</name>
    <dbReference type="NCBI Taxonomy" id="1070528"/>
    <lineage>
        <taxon>unclassified sequences</taxon>
        <taxon>metagenomes</taxon>
        <taxon>organismal metagenomes</taxon>
    </lineage>
</organism>
<accession>A0A6C0APE0</accession>
<evidence type="ECO:0008006" key="2">
    <source>
        <dbReference type="Google" id="ProtNLM"/>
    </source>
</evidence>
<dbReference type="Pfam" id="PF19064">
    <property type="entry name" value="DUF5760"/>
    <property type="match status" value="1"/>
</dbReference>
<proteinExistence type="predicted"/>
<name>A0A6C0APE0_9ZZZZ</name>
<evidence type="ECO:0000313" key="1">
    <source>
        <dbReference type="EMBL" id="QHS81622.1"/>
    </source>
</evidence>
<reference evidence="1" key="1">
    <citation type="journal article" date="2020" name="Nature">
        <title>Giant virus diversity and host interactions through global metagenomics.</title>
        <authorList>
            <person name="Schulz F."/>
            <person name="Roux S."/>
            <person name="Paez-Espino D."/>
            <person name="Jungbluth S."/>
            <person name="Walsh D.A."/>
            <person name="Denef V.J."/>
            <person name="McMahon K.D."/>
            <person name="Konstantinidis K.T."/>
            <person name="Eloe-Fadrosh E.A."/>
            <person name="Kyrpides N.C."/>
            <person name="Woyke T."/>
        </authorList>
    </citation>
    <scope>NUCLEOTIDE SEQUENCE</scope>
    <source>
        <strain evidence="1">GVMAG-S-1101164-72</strain>
    </source>
</reference>
<protein>
    <recommendedName>
        <fullName evidence="2">Host-nuclease inhibitor protein</fullName>
    </recommendedName>
</protein>
<dbReference type="EMBL" id="MN740759">
    <property type="protein sequence ID" value="QHS81622.1"/>
    <property type="molecule type" value="Genomic_DNA"/>
</dbReference>
<sequence>MESSPNTVIVPQETELGMLASSIQEWRRIHDEIQQLQDQIKERKTKTKALDQIILTIMKKHNIGALDLKATGGRVLTKKSKKQSGLNKKALQEYLSKFFKSEEKATEAMKFINESREVTEVERLAYERPV</sequence>